<dbReference type="PANTHER" id="PTHR30572:SF18">
    <property type="entry name" value="ABC-TYPE MACROLIDE FAMILY EXPORT SYSTEM PERMEASE COMPONENT 2"/>
    <property type="match status" value="1"/>
</dbReference>
<feature type="transmembrane region" description="Helical" evidence="6">
    <location>
        <begin position="702"/>
        <end position="724"/>
    </location>
</feature>
<dbReference type="Proteomes" id="UP000441754">
    <property type="component" value="Unassembled WGS sequence"/>
</dbReference>
<keyword evidence="5 6" id="KW-0472">Membrane</keyword>
<feature type="transmembrane region" description="Helical" evidence="6">
    <location>
        <begin position="751"/>
        <end position="770"/>
    </location>
</feature>
<sequence length="822" mass="91731">MIRNYLKIAFRNLLKHKIFSLVNVMGLVVGITACLMILEYVSFELNFDQFHQDVNRIYRVTNDRFQKGKLIQHGTITYPTIGKTMAKDYPEVEDYTTIVGTGRVKLRRDKSLYPEENSLYVDEHFLTFFTFPLVVGDPKTALKAPNSLVLTESNAQRIFGAQPKDYASLLGQSLYIDLDTEPFRITGIVKDVPAASHLQFGALVSYETLVRTWGSWVKDSWEGSDMWHYLKLKPGQSGAPVDATALEQKFPAFSERYFKGDKVSGSVEKFYLQPLRKAHLYSDYEYEIGVVNNGKAVWTMLIIAVFILIIAWVNYINLATARSLERAKEVGVRKVAGASSGQLIGQFLSESVLLNAVAFVLALLLTLALQPVLNQLIGKPLSLAVLAGQGYGGSLMTLALVGIFAVGIFLSGFYPAFALSAFQAIQVLKGSFKRSAKGVWVRKSLVVFQYTASVVLIIGTFIVFRQIEFMRKENLGFNMEQMLVVSGPDLTRWDSTAIDRINSFKTEAKRLAGVKAATASVNLLGNRLPRTFNVKRVGSNEEKGVTVSRMGVDLDFFDAYKIKMLAGRNFLTTDSNPNGNKVVNAVINLSTVRLLGLKDAVSAVGQKFTLFGREWEIVGVVSDFHQQSLRHPIEPIVFLPFYANGGFYSFKVISNDLEKTIDQIQEKFQTFFPGNEFSYSFMDERFDQQYRDDQVFGKITTFFSFLAVLIASLGLFGLSSYTIAQRAKEIGVRKVLGASVTSIVALLSKDFLKLVVVAIVIASPIAWYAVRQWLDDFAYKIDVSWWIFAIAGVLAVGIALLTVSFQSIKAALMNPVKTLRSE</sequence>
<keyword evidence="2" id="KW-1003">Cell membrane</keyword>
<dbReference type="OrthoDB" id="5933722at2"/>
<dbReference type="GO" id="GO:0005886">
    <property type="term" value="C:plasma membrane"/>
    <property type="evidence" value="ECO:0007669"/>
    <property type="project" value="UniProtKB-SubCell"/>
</dbReference>
<dbReference type="PANTHER" id="PTHR30572">
    <property type="entry name" value="MEMBRANE COMPONENT OF TRANSPORTER-RELATED"/>
    <property type="match status" value="1"/>
</dbReference>
<feature type="domain" description="ABC3 transporter permease C-terminal" evidence="7">
    <location>
        <begin position="302"/>
        <end position="415"/>
    </location>
</feature>
<dbReference type="InterPro" id="IPR050250">
    <property type="entry name" value="Macrolide_Exporter_MacB"/>
</dbReference>
<evidence type="ECO:0000256" key="6">
    <source>
        <dbReference type="SAM" id="Phobius"/>
    </source>
</evidence>
<evidence type="ECO:0000256" key="2">
    <source>
        <dbReference type="ARBA" id="ARBA00022475"/>
    </source>
</evidence>
<keyword evidence="3 6" id="KW-0812">Transmembrane</keyword>
<evidence type="ECO:0000256" key="4">
    <source>
        <dbReference type="ARBA" id="ARBA00022989"/>
    </source>
</evidence>
<evidence type="ECO:0000256" key="3">
    <source>
        <dbReference type="ARBA" id="ARBA00022692"/>
    </source>
</evidence>
<protein>
    <submittedName>
        <fullName evidence="9">FtsX-like permease family protein</fullName>
    </submittedName>
</protein>
<comment type="caution">
    <text evidence="9">The sequence shown here is derived from an EMBL/GenBank/DDBJ whole genome shotgun (WGS) entry which is preliminary data.</text>
</comment>
<evidence type="ECO:0000313" key="9">
    <source>
        <dbReference type="EMBL" id="MRS63532.1"/>
    </source>
</evidence>
<dbReference type="InterPro" id="IPR025857">
    <property type="entry name" value="MacB_PCD"/>
</dbReference>
<proteinExistence type="predicted"/>
<accession>A0A7K0EP84</accession>
<feature type="transmembrane region" description="Helical" evidence="6">
    <location>
        <begin position="352"/>
        <end position="373"/>
    </location>
</feature>
<dbReference type="Pfam" id="PF02687">
    <property type="entry name" value="FtsX"/>
    <property type="match status" value="2"/>
</dbReference>
<name>A0A7K0EP84_9BACT</name>
<evidence type="ECO:0000256" key="1">
    <source>
        <dbReference type="ARBA" id="ARBA00004651"/>
    </source>
</evidence>
<dbReference type="GO" id="GO:0022857">
    <property type="term" value="F:transmembrane transporter activity"/>
    <property type="evidence" value="ECO:0007669"/>
    <property type="project" value="TreeGrafter"/>
</dbReference>
<feature type="transmembrane region" description="Helical" evidence="6">
    <location>
        <begin position="21"/>
        <end position="43"/>
    </location>
</feature>
<feature type="transmembrane region" description="Helical" evidence="6">
    <location>
        <begin position="296"/>
        <end position="318"/>
    </location>
</feature>
<organism evidence="9 10">
    <name type="scientific">Larkinella terrae</name>
    <dbReference type="NCBI Taxonomy" id="2025311"/>
    <lineage>
        <taxon>Bacteria</taxon>
        <taxon>Pseudomonadati</taxon>
        <taxon>Bacteroidota</taxon>
        <taxon>Cytophagia</taxon>
        <taxon>Cytophagales</taxon>
        <taxon>Spirosomataceae</taxon>
        <taxon>Larkinella</taxon>
    </lineage>
</organism>
<dbReference type="PROSITE" id="PS51257">
    <property type="entry name" value="PROKAR_LIPOPROTEIN"/>
    <property type="match status" value="1"/>
</dbReference>
<evidence type="ECO:0000259" key="7">
    <source>
        <dbReference type="Pfam" id="PF02687"/>
    </source>
</evidence>
<comment type="subcellular location">
    <subcellularLocation>
        <location evidence="1">Cell membrane</location>
        <topology evidence="1">Multi-pass membrane protein</topology>
    </subcellularLocation>
</comment>
<feature type="domain" description="MacB-like periplasmic core" evidence="8">
    <location>
        <begin position="454"/>
        <end position="642"/>
    </location>
</feature>
<gene>
    <name evidence="9" type="ORF">GJJ30_19680</name>
</gene>
<dbReference type="EMBL" id="WJXZ01000012">
    <property type="protein sequence ID" value="MRS63532.1"/>
    <property type="molecule type" value="Genomic_DNA"/>
</dbReference>
<feature type="transmembrane region" description="Helical" evidence="6">
    <location>
        <begin position="445"/>
        <end position="464"/>
    </location>
</feature>
<keyword evidence="4 6" id="KW-1133">Transmembrane helix</keyword>
<keyword evidence="10" id="KW-1185">Reference proteome</keyword>
<evidence type="ECO:0000256" key="5">
    <source>
        <dbReference type="ARBA" id="ARBA00023136"/>
    </source>
</evidence>
<evidence type="ECO:0000313" key="10">
    <source>
        <dbReference type="Proteomes" id="UP000441754"/>
    </source>
</evidence>
<evidence type="ECO:0000259" key="8">
    <source>
        <dbReference type="Pfam" id="PF12704"/>
    </source>
</evidence>
<feature type="domain" description="ABC3 transporter permease C-terminal" evidence="7">
    <location>
        <begin position="702"/>
        <end position="815"/>
    </location>
</feature>
<feature type="transmembrane region" description="Helical" evidence="6">
    <location>
        <begin position="785"/>
        <end position="805"/>
    </location>
</feature>
<feature type="transmembrane region" description="Helical" evidence="6">
    <location>
        <begin position="393"/>
        <end position="425"/>
    </location>
</feature>
<feature type="domain" description="MacB-like periplasmic core" evidence="8">
    <location>
        <begin position="20"/>
        <end position="241"/>
    </location>
</feature>
<dbReference type="InterPro" id="IPR003838">
    <property type="entry name" value="ABC3_permease_C"/>
</dbReference>
<dbReference type="AlphaFoldDB" id="A0A7K0EP84"/>
<dbReference type="Pfam" id="PF12704">
    <property type="entry name" value="MacB_PCD"/>
    <property type="match status" value="2"/>
</dbReference>
<reference evidence="9 10" key="1">
    <citation type="journal article" date="2018" name="Antonie Van Leeuwenhoek">
        <title>Larkinella terrae sp. nov., isolated from soil on Jeju Island, South Korea.</title>
        <authorList>
            <person name="Ten L.N."/>
            <person name="Jeon J."/>
            <person name="Park S.J."/>
            <person name="Park S."/>
            <person name="Lee S.Y."/>
            <person name="Kim M.K."/>
            <person name="Jung H.Y."/>
        </authorList>
    </citation>
    <scope>NUCLEOTIDE SEQUENCE [LARGE SCALE GENOMIC DNA]</scope>
    <source>
        <strain evidence="9 10">KCTC 52001</strain>
    </source>
</reference>